<dbReference type="GO" id="GO:0005886">
    <property type="term" value="C:plasma membrane"/>
    <property type="evidence" value="ECO:0007669"/>
    <property type="project" value="UniProtKB-SubCell"/>
</dbReference>
<name>A0A380GYE5_9STAP</name>
<evidence type="ECO:0000256" key="3">
    <source>
        <dbReference type="ARBA" id="ARBA00022692"/>
    </source>
</evidence>
<organism evidence="8 9">
    <name type="scientific">Staphylococcus saccharolyticus</name>
    <dbReference type="NCBI Taxonomy" id="33028"/>
    <lineage>
        <taxon>Bacteria</taxon>
        <taxon>Bacillati</taxon>
        <taxon>Bacillota</taxon>
        <taxon>Bacilli</taxon>
        <taxon>Bacillales</taxon>
        <taxon>Staphylococcaceae</taxon>
        <taxon>Staphylococcus</taxon>
    </lineage>
</organism>
<evidence type="ECO:0000313" key="9">
    <source>
        <dbReference type="Proteomes" id="UP000255425"/>
    </source>
</evidence>
<keyword evidence="5 6" id="KW-0472">Membrane</keyword>
<protein>
    <submittedName>
        <fullName evidence="8">Transmembrane efflux pump protein</fullName>
    </submittedName>
</protein>
<evidence type="ECO:0000259" key="7">
    <source>
        <dbReference type="PROSITE" id="PS50850"/>
    </source>
</evidence>
<evidence type="ECO:0000256" key="6">
    <source>
        <dbReference type="SAM" id="Phobius"/>
    </source>
</evidence>
<keyword evidence="3 6" id="KW-0812">Transmembrane</keyword>
<sequence length="107" mass="11569">MSTQFNKGKQLIVAIILGILTYWLFAQSFLNIAPHVQRFYHVDMSIVNIAVSLTSLLTGVFIVVAGDLSDKIGRVKITNAGLILSILGSIALIISHAPVLLLIGRVL</sequence>
<keyword evidence="4 6" id="KW-1133">Transmembrane helix</keyword>
<keyword evidence="9" id="KW-1185">Reference proteome</keyword>
<feature type="transmembrane region" description="Helical" evidence="6">
    <location>
        <begin position="80"/>
        <end position="103"/>
    </location>
</feature>
<evidence type="ECO:0000313" key="8">
    <source>
        <dbReference type="EMBL" id="SUM67166.1"/>
    </source>
</evidence>
<dbReference type="GO" id="GO:0022857">
    <property type="term" value="F:transmembrane transporter activity"/>
    <property type="evidence" value="ECO:0007669"/>
    <property type="project" value="InterPro"/>
</dbReference>
<evidence type="ECO:0000256" key="4">
    <source>
        <dbReference type="ARBA" id="ARBA00022989"/>
    </source>
</evidence>
<dbReference type="PROSITE" id="PS50850">
    <property type="entry name" value="MFS"/>
    <property type="match status" value="1"/>
</dbReference>
<accession>A0A380GYE5</accession>
<dbReference type="InterPro" id="IPR036259">
    <property type="entry name" value="MFS_trans_sf"/>
</dbReference>
<keyword evidence="2" id="KW-0813">Transport</keyword>
<reference evidence="8 9" key="1">
    <citation type="submission" date="2018-06" db="EMBL/GenBank/DDBJ databases">
        <authorList>
            <consortium name="Pathogen Informatics"/>
            <person name="Doyle S."/>
        </authorList>
    </citation>
    <scope>NUCLEOTIDE SEQUENCE [LARGE SCALE GENOMIC DNA]</scope>
    <source>
        <strain evidence="8 9">NCTC11807</strain>
    </source>
</reference>
<dbReference type="Gene3D" id="1.20.1250.20">
    <property type="entry name" value="MFS general substrate transporter like domains"/>
    <property type="match status" value="1"/>
</dbReference>
<comment type="subcellular location">
    <subcellularLocation>
        <location evidence="1">Cell membrane</location>
        <topology evidence="1">Multi-pass membrane protein</topology>
    </subcellularLocation>
</comment>
<dbReference type="InterPro" id="IPR011701">
    <property type="entry name" value="MFS"/>
</dbReference>
<dbReference type="Pfam" id="PF07690">
    <property type="entry name" value="MFS_1"/>
    <property type="match status" value="1"/>
</dbReference>
<evidence type="ECO:0000256" key="1">
    <source>
        <dbReference type="ARBA" id="ARBA00004651"/>
    </source>
</evidence>
<dbReference type="Proteomes" id="UP000255425">
    <property type="component" value="Unassembled WGS sequence"/>
</dbReference>
<feature type="domain" description="Major facilitator superfamily (MFS) profile" evidence="7">
    <location>
        <begin position="11"/>
        <end position="107"/>
    </location>
</feature>
<feature type="transmembrane region" description="Helical" evidence="6">
    <location>
        <begin position="45"/>
        <end position="68"/>
    </location>
</feature>
<dbReference type="InterPro" id="IPR020846">
    <property type="entry name" value="MFS_dom"/>
</dbReference>
<dbReference type="SUPFAM" id="SSF103473">
    <property type="entry name" value="MFS general substrate transporter"/>
    <property type="match status" value="1"/>
</dbReference>
<gene>
    <name evidence="8" type="primary">norB_2</name>
    <name evidence="8" type="ORF">NCTC11807_00126</name>
</gene>
<dbReference type="EMBL" id="UHDZ01000001">
    <property type="protein sequence ID" value="SUM67166.1"/>
    <property type="molecule type" value="Genomic_DNA"/>
</dbReference>
<evidence type="ECO:0000256" key="5">
    <source>
        <dbReference type="ARBA" id="ARBA00023136"/>
    </source>
</evidence>
<proteinExistence type="predicted"/>
<feature type="transmembrane region" description="Helical" evidence="6">
    <location>
        <begin position="12"/>
        <end position="33"/>
    </location>
</feature>
<evidence type="ECO:0000256" key="2">
    <source>
        <dbReference type="ARBA" id="ARBA00022448"/>
    </source>
</evidence>
<dbReference type="AlphaFoldDB" id="A0A380GYE5"/>